<dbReference type="PANTHER" id="PTHR43176">
    <property type="entry name" value="3-HYDROXYISOBUTYRYL-COA HYDROLASE-RELATED"/>
    <property type="match status" value="1"/>
</dbReference>
<dbReference type="SUPFAM" id="SSF52096">
    <property type="entry name" value="ClpP/crotonase"/>
    <property type="match status" value="1"/>
</dbReference>
<comment type="function">
    <text evidence="4">Hydrolyzes 3-hydroxyisobutyryl-CoA (HIBYL-CoA), a saline catabolite. Has high activity toward isobutyryl-CoA. Could be an isobutyryl-CoA dehydrogenase that functions in valine catabolism.</text>
</comment>
<dbReference type="Gene3D" id="3.90.226.10">
    <property type="entry name" value="2-enoyl-CoA Hydratase, Chain A, domain 1"/>
    <property type="match status" value="1"/>
</dbReference>
<dbReference type="EMBL" id="JACEIK010000093">
    <property type="protein sequence ID" value="MCD7449392.1"/>
    <property type="molecule type" value="Genomic_DNA"/>
</dbReference>
<evidence type="ECO:0000313" key="7">
    <source>
        <dbReference type="Proteomes" id="UP000823775"/>
    </source>
</evidence>
<dbReference type="EC" id="3.1.2.4" evidence="2 4"/>
<protein>
    <recommendedName>
        <fullName evidence="2 4">3-hydroxyisobutyryl-CoA hydrolase</fullName>
        <shortName evidence="4">HIB-CoA hydrolase</shortName>
        <shortName evidence="4">HIBYL-CoA-H</shortName>
        <ecNumber evidence="2 4">3.1.2.4</ecNumber>
    </recommendedName>
    <alternativeName>
        <fullName evidence="4">3-hydroxyisobutyryl-coenzyme A hydrolase</fullName>
    </alternativeName>
</protein>
<evidence type="ECO:0000313" key="6">
    <source>
        <dbReference type="EMBL" id="MCD7449392.1"/>
    </source>
</evidence>
<comment type="similarity">
    <text evidence="4">Belongs to the enoyl-CoA hydratase/isomerase family.</text>
</comment>
<feature type="domain" description="Enoyl-CoA hydratase/isomerase" evidence="5">
    <location>
        <begin position="64"/>
        <end position="198"/>
    </location>
</feature>
<dbReference type="GO" id="GO:0016787">
    <property type="term" value="F:hydrolase activity"/>
    <property type="evidence" value="ECO:0007669"/>
    <property type="project" value="UniProtKB-KW"/>
</dbReference>
<comment type="pathway">
    <text evidence="4">Amino-acid degradation; L-valine degradation.</text>
</comment>
<comment type="caution">
    <text evidence="6">The sequence shown here is derived from an EMBL/GenBank/DDBJ whole genome shotgun (WGS) entry which is preliminary data.</text>
</comment>
<accession>A0ABS8RS04</accession>
<evidence type="ECO:0000256" key="4">
    <source>
        <dbReference type="RuleBase" id="RU369070"/>
    </source>
</evidence>
<reference evidence="6 7" key="1">
    <citation type="journal article" date="2021" name="BMC Genomics">
        <title>Datura genome reveals duplications of psychoactive alkaloid biosynthetic genes and high mutation rate following tissue culture.</title>
        <authorList>
            <person name="Rajewski A."/>
            <person name="Carter-House D."/>
            <person name="Stajich J."/>
            <person name="Litt A."/>
        </authorList>
    </citation>
    <scope>NUCLEOTIDE SEQUENCE [LARGE SCALE GENOMIC DNA]</scope>
    <source>
        <strain evidence="6">AR-01</strain>
    </source>
</reference>
<proteinExistence type="inferred from homology"/>
<dbReference type="CDD" id="cd06558">
    <property type="entry name" value="crotonase-like"/>
    <property type="match status" value="1"/>
</dbReference>
<gene>
    <name evidence="6" type="primary">CHY1_7</name>
    <name evidence="6" type="ORF">HAX54_051823</name>
</gene>
<dbReference type="Proteomes" id="UP000823775">
    <property type="component" value="Unassembled WGS sequence"/>
</dbReference>
<organism evidence="6 7">
    <name type="scientific">Datura stramonium</name>
    <name type="common">Jimsonweed</name>
    <name type="synonym">Common thornapple</name>
    <dbReference type="NCBI Taxonomy" id="4076"/>
    <lineage>
        <taxon>Eukaryota</taxon>
        <taxon>Viridiplantae</taxon>
        <taxon>Streptophyta</taxon>
        <taxon>Embryophyta</taxon>
        <taxon>Tracheophyta</taxon>
        <taxon>Spermatophyta</taxon>
        <taxon>Magnoliopsida</taxon>
        <taxon>eudicotyledons</taxon>
        <taxon>Gunneridae</taxon>
        <taxon>Pentapetalae</taxon>
        <taxon>asterids</taxon>
        <taxon>lamiids</taxon>
        <taxon>Solanales</taxon>
        <taxon>Solanaceae</taxon>
        <taxon>Solanoideae</taxon>
        <taxon>Datureae</taxon>
        <taxon>Datura</taxon>
    </lineage>
</organism>
<sequence>MGPTPYKRLSRQVSKNFSLFADSSLDTVKKTSLRGSGDIAPLRIELEKVATSLFMFSSLSQALVGNGRAFCAGGDLTAVVHNDRQGNWKLGADYYREEFTLNYVMATYSKPQVSILNGIVMGGGLGVSVHGRFRVATEKSVCAMPETALGLFPDVGASYFYSRLPGFFGEYAGLTGARLDGAEMLACGLATHFVLSEEDVRHMVLGR</sequence>
<dbReference type="InterPro" id="IPR029045">
    <property type="entry name" value="ClpP/crotonase-like_dom_sf"/>
</dbReference>
<evidence type="ECO:0000259" key="5">
    <source>
        <dbReference type="Pfam" id="PF16113"/>
    </source>
</evidence>
<keyword evidence="3 4" id="KW-0378">Hydrolase</keyword>
<name>A0ABS8RS04_DATST</name>
<dbReference type="Pfam" id="PF16113">
    <property type="entry name" value="ECH_2"/>
    <property type="match status" value="1"/>
</dbReference>
<dbReference type="InterPro" id="IPR032259">
    <property type="entry name" value="HIBYL-CoA-H"/>
</dbReference>
<evidence type="ECO:0000256" key="1">
    <source>
        <dbReference type="ARBA" id="ARBA00001709"/>
    </source>
</evidence>
<dbReference type="InterPro" id="IPR045004">
    <property type="entry name" value="ECH_dom"/>
</dbReference>
<comment type="catalytic activity">
    <reaction evidence="1 4">
        <text>3-hydroxy-2-methylpropanoyl-CoA + H2O = 3-hydroxy-2-methylpropanoate + CoA + H(+)</text>
        <dbReference type="Rhea" id="RHEA:20888"/>
        <dbReference type="ChEBI" id="CHEBI:11805"/>
        <dbReference type="ChEBI" id="CHEBI:15377"/>
        <dbReference type="ChEBI" id="CHEBI:15378"/>
        <dbReference type="ChEBI" id="CHEBI:57287"/>
        <dbReference type="ChEBI" id="CHEBI:57340"/>
        <dbReference type="EC" id="3.1.2.4"/>
    </reaction>
</comment>
<evidence type="ECO:0000256" key="2">
    <source>
        <dbReference type="ARBA" id="ARBA00011915"/>
    </source>
</evidence>
<evidence type="ECO:0000256" key="3">
    <source>
        <dbReference type="ARBA" id="ARBA00022801"/>
    </source>
</evidence>
<keyword evidence="7" id="KW-1185">Reference proteome</keyword>
<dbReference type="PANTHER" id="PTHR43176:SF3">
    <property type="entry name" value="3-HYDROXYISOBUTYRYL-COA HYDROLASE, MITOCHONDRIAL"/>
    <property type="match status" value="1"/>
</dbReference>